<reference evidence="1" key="1">
    <citation type="journal article" date="2014" name="Nat. Commun.">
        <title>The tobacco genome sequence and its comparison with those of tomato and potato.</title>
        <authorList>
            <person name="Sierro N."/>
            <person name="Battey J.N."/>
            <person name="Ouadi S."/>
            <person name="Bakaher N."/>
            <person name="Bovet L."/>
            <person name="Willig A."/>
            <person name="Goepfert S."/>
            <person name="Peitsch M.C."/>
            <person name="Ivanov N.V."/>
        </authorList>
    </citation>
    <scope>NUCLEOTIDE SEQUENCE [LARGE SCALE GENOMIC DNA]</scope>
</reference>
<name>A0AC58U207_TOBAC</name>
<sequence>MVEISEISFGSTENIAINVAPGHTHPFFLHASYSPGMNLVNSSFNGKGYGGWWRSILISLSAKNKVGFIDGTHNPPASNSTNIKLWRRCNDIVISWLEDKFGQSNGAKLYHFHKELSDLEQGTNDIAGYFAKIKGLCDELDALNTTVNCSCACQYGGKTNMVKSLQDERLIQFLMDFNDTYIAVKSNIIMMSPLPNMNYAYALLIQDDKHREDNRFPTDFKLTKGKKFQAGVRSNADLTTDGEQGQTSNCFDGGNRGSRYLRSSTQLMQLL</sequence>
<gene>
    <name evidence="2" type="primary">LOC142178093</name>
</gene>
<dbReference type="RefSeq" id="XP_075103521.1">
    <property type="nucleotide sequence ID" value="XM_075247420.1"/>
</dbReference>
<proteinExistence type="predicted"/>
<accession>A0AC58U207</accession>
<evidence type="ECO:0000313" key="2">
    <source>
        <dbReference type="RefSeq" id="XP_075103521.1"/>
    </source>
</evidence>
<protein>
    <submittedName>
        <fullName evidence="2">Uncharacterized protein LOC142178093</fullName>
    </submittedName>
</protein>
<dbReference type="Proteomes" id="UP000790787">
    <property type="component" value="Chromosome 24"/>
</dbReference>
<organism evidence="1 2">
    <name type="scientific">Nicotiana tabacum</name>
    <name type="common">Common tobacco</name>
    <dbReference type="NCBI Taxonomy" id="4097"/>
    <lineage>
        <taxon>Eukaryota</taxon>
        <taxon>Viridiplantae</taxon>
        <taxon>Streptophyta</taxon>
        <taxon>Embryophyta</taxon>
        <taxon>Tracheophyta</taxon>
        <taxon>Spermatophyta</taxon>
        <taxon>Magnoliopsida</taxon>
        <taxon>eudicotyledons</taxon>
        <taxon>Gunneridae</taxon>
        <taxon>Pentapetalae</taxon>
        <taxon>asterids</taxon>
        <taxon>lamiids</taxon>
        <taxon>Solanales</taxon>
        <taxon>Solanaceae</taxon>
        <taxon>Nicotianoideae</taxon>
        <taxon>Nicotianeae</taxon>
        <taxon>Nicotiana</taxon>
    </lineage>
</organism>
<evidence type="ECO:0000313" key="1">
    <source>
        <dbReference type="Proteomes" id="UP000790787"/>
    </source>
</evidence>
<keyword evidence="1" id="KW-1185">Reference proteome</keyword>
<reference evidence="2" key="2">
    <citation type="submission" date="2025-08" db="UniProtKB">
        <authorList>
            <consortium name="RefSeq"/>
        </authorList>
    </citation>
    <scope>IDENTIFICATION</scope>
    <source>
        <tissue evidence="2">Leaf</tissue>
    </source>
</reference>